<dbReference type="SUPFAM" id="SSF56112">
    <property type="entry name" value="Protein kinase-like (PK-like)"/>
    <property type="match status" value="1"/>
</dbReference>
<feature type="repeat" description="TPR" evidence="5">
    <location>
        <begin position="653"/>
        <end position="686"/>
    </location>
</feature>
<evidence type="ECO:0000256" key="5">
    <source>
        <dbReference type="PROSITE-ProRule" id="PRU00339"/>
    </source>
</evidence>
<feature type="repeat" description="TPR" evidence="5">
    <location>
        <begin position="619"/>
        <end position="652"/>
    </location>
</feature>
<dbReference type="AlphaFoldDB" id="A0A5S9IHY3"/>
<feature type="repeat" description="TPR" evidence="5">
    <location>
        <begin position="415"/>
        <end position="448"/>
    </location>
</feature>
<dbReference type="PROSITE" id="PS00108">
    <property type="entry name" value="PROTEIN_KINASE_ST"/>
    <property type="match status" value="1"/>
</dbReference>
<dbReference type="InterPro" id="IPR008271">
    <property type="entry name" value="Ser/Thr_kinase_AS"/>
</dbReference>
<feature type="repeat" description="TPR" evidence="5">
    <location>
        <begin position="449"/>
        <end position="482"/>
    </location>
</feature>
<dbReference type="PROSITE" id="PS50293">
    <property type="entry name" value="TPR_REGION"/>
    <property type="match status" value="3"/>
</dbReference>
<dbReference type="InterPro" id="IPR011990">
    <property type="entry name" value="TPR-like_helical_dom_sf"/>
</dbReference>
<dbReference type="GO" id="GO:0004674">
    <property type="term" value="F:protein serine/threonine kinase activity"/>
    <property type="evidence" value="ECO:0007669"/>
    <property type="project" value="UniProtKB-KW"/>
</dbReference>
<dbReference type="PANTHER" id="PTHR44858">
    <property type="entry name" value="TETRATRICOPEPTIDE REPEAT PROTEIN 6"/>
    <property type="match status" value="1"/>
</dbReference>
<keyword evidence="4 6" id="KW-0067">ATP-binding</keyword>
<feature type="binding site" evidence="6">
    <location>
        <position position="39"/>
    </location>
    <ligand>
        <name>ATP</name>
        <dbReference type="ChEBI" id="CHEBI:30616"/>
    </ligand>
</feature>
<dbReference type="Gene3D" id="3.30.200.20">
    <property type="entry name" value="Phosphorylase Kinase, domain 1"/>
    <property type="match status" value="1"/>
</dbReference>
<dbReference type="InterPro" id="IPR000719">
    <property type="entry name" value="Prot_kinase_dom"/>
</dbReference>
<evidence type="ECO:0000256" key="1">
    <source>
        <dbReference type="ARBA" id="ARBA00022737"/>
    </source>
</evidence>
<evidence type="ECO:0000259" key="7">
    <source>
        <dbReference type="PROSITE" id="PS50011"/>
    </source>
</evidence>
<dbReference type="OrthoDB" id="258731at2"/>
<feature type="repeat" description="TPR" evidence="5">
    <location>
        <begin position="483"/>
        <end position="516"/>
    </location>
</feature>
<evidence type="ECO:0000256" key="3">
    <source>
        <dbReference type="ARBA" id="ARBA00022803"/>
    </source>
</evidence>
<dbReference type="PROSITE" id="PS50005">
    <property type="entry name" value="TPR"/>
    <property type="match status" value="8"/>
</dbReference>
<reference evidence="8 9" key="1">
    <citation type="submission" date="2019-08" db="EMBL/GenBank/DDBJ databases">
        <title>Complete genome sequence of Candidatus Uab amorphum.</title>
        <authorList>
            <person name="Shiratori T."/>
            <person name="Suzuki S."/>
            <person name="Kakizawa Y."/>
            <person name="Ishida K."/>
        </authorList>
    </citation>
    <scope>NUCLEOTIDE SEQUENCE [LARGE SCALE GENOMIC DNA]</scope>
    <source>
        <strain evidence="8 9">SRT547</strain>
    </source>
</reference>
<dbReference type="PANTHER" id="PTHR44858:SF1">
    <property type="entry name" value="UDP-N-ACETYLGLUCOSAMINE--PEPTIDE N-ACETYLGLUCOSAMINYLTRANSFERASE SPINDLY-RELATED"/>
    <property type="match status" value="1"/>
</dbReference>
<dbReference type="CDD" id="cd14014">
    <property type="entry name" value="STKc_PknB_like"/>
    <property type="match status" value="1"/>
</dbReference>
<dbReference type="InterPro" id="IPR050498">
    <property type="entry name" value="Ycf3"/>
</dbReference>
<keyword evidence="9" id="KW-1185">Reference proteome</keyword>
<dbReference type="GO" id="GO:0005524">
    <property type="term" value="F:ATP binding"/>
    <property type="evidence" value="ECO:0007669"/>
    <property type="project" value="UniProtKB-UniRule"/>
</dbReference>
<gene>
    <name evidence="8" type="ORF">UABAM_00502</name>
</gene>
<dbReference type="SMART" id="SM00028">
    <property type="entry name" value="TPR"/>
    <property type="match status" value="9"/>
</dbReference>
<evidence type="ECO:0000313" key="9">
    <source>
        <dbReference type="Proteomes" id="UP000326354"/>
    </source>
</evidence>
<evidence type="ECO:0000313" key="8">
    <source>
        <dbReference type="EMBL" id="BBM82159.1"/>
    </source>
</evidence>
<name>A0A5S9IHY3_UABAM</name>
<accession>A0A5S9IHY3</accession>
<feature type="domain" description="Protein kinase" evidence="7">
    <location>
        <begin position="10"/>
        <end position="261"/>
    </location>
</feature>
<keyword evidence="8" id="KW-0723">Serine/threonine-protein kinase</keyword>
<feature type="repeat" description="TPR" evidence="5">
    <location>
        <begin position="585"/>
        <end position="618"/>
    </location>
</feature>
<dbReference type="PROSITE" id="PS50011">
    <property type="entry name" value="PROTEIN_KINASE_DOM"/>
    <property type="match status" value="1"/>
</dbReference>
<keyword evidence="3 5" id="KW-0802">TPR repeat</keyword>
<dbReference type="RefSeq" id="WP_151966411.1">
    <property type="nucleotide sequence ID" value="NZ_AP019860.1"/>
</dbReference>
<dbReference type="EMBL" id="AP019860">
    <property type="protein sequence ID" value="BBM82159.1"/>
    <property type="molecule type" value="Genomic_DNA"/>
</dbReference>
<evidence type="ECO:0000256" key="4">
    <source>
        <dbReference type="ARBA" id="ARBA00022840"/>
    </source>
</evidence>
<dbReference type="InterPro" id="IPR017441">
    <property type="entry name" value="Protein_kinase_ATP_BS"/>
</dbReference>
<dbReference type="PROSITE" id="PS00107">
    <property type="entry name" value="PROTEIN_KINASE_ATP"/>
    <property type="match status" value="1"/>
</dbReference>
<keyword evidence="8" id="KW-0418">Kinase</keyword>
<evidence type="ECO:0000256" key="2">
    <source>
        <dbReference type="ARBA" id="ARBA00022741"/>
    </source>
</evidence>
<dbReference type="Pfam" id="PF00069">
    <property type="entry name" value="Pkinase"/>
    <property type="match status" value="1"/>
</dbReference>
<sequence>MSGAKVFNKYQILGELGRGGMGVVYKAYDNTLKTTVALKIMTNNEKEYVERFFVETTTVAKLNHPNIVRFYECGGQPRAYFTMEYIEGATLSHFIRNKSLKPMQLVDLLMPLCEALHYAHSHKVIHRDLKPSNIMITRDGVPKVMDFGLAKRSDMAKLSKTGQMLGTVHYMSPEQVAGEASFASDIYSFGALMYEALTYRTVYQGESDINIIVQINENTPIPLRQLNPDISPSLEAICLKCLQRNPRKRYSDFKQLLREFKNFKAHRPIIARKYSSWDVLANFVYKHKVICSSIALIFIILSCSLVITLKALDYAKSERLKAQKAAQKTMEEKEKTKESLNKVMSILRYSVMKYDALGQDEKFAALFSQIFTDLESYGENRDWNFIKGYISSQGGNTAKGLEYYAKQIKNNPQDPRAYNNRGGIYYRLQKYELALADFNKAIQIKPSLATAYRNRANVYRDTQQHNLALKDYKKFIDLEPQDANGYIDRAALHHDMGQYQLALNDFNKSVTLAPDNAETYYNRGIFYSDIQKYPLAIRDYTQAIQCNPQHAQAYLNRGLLYTRTQKYDLALQDYAQVEKLEPESVEVYTNRGNIYSRTKQYDLALENYNKAIAKDSRGSKAYYNRGLIYYTWKEYQKAIADFSQAIAIDPNYFIAYRTRGMVYYERQKYKLAIDDLNKALSISRNMWEIHYYLHLCYQRLNNTNKSQYHLKKSQQLKRG</sequence>
<dbReference type="Proteomes" id="UP000326354">
    <property type="component" value="Chromosome"/>
</dbReference>
<dbReference type="Gene3D" id="1.25.40.10">
    <property type="entry name" value="Tetratricopeptide repeat domain"/>
    <property type="match status" value="3"/>
</dbReference>
<dbReference type="InterPro" id="IPR011009">
    <property type="entry name" value="Kinase-like_dom_sf"/>
</dbReference>
<dbReference type="Pfam" id="PF13181">
    <property type="entry name" value="TPR_8"/>
    <property type="match status" value="4"/>
</dbReference>
<protein>
    <submittedName>
        <fullName evidence="8">Serine/threonine protein kinase</fullName>
    </submittedName>
</protein>
<feature type="repeat" description="TPR" evidence="5">
    <location>
        <begin position="517"/>
        <end position="550"/>
    </location>
</feature>
<keyword evidence="2 6" id="KW-0547">Nucleotide-binding</keyword>
<keyword evidence="1" id="KW-0677">Repeat</keyword>
<proteinExistence type="predicted"/>
<dbReference type="SUPFAM" id="SSF48452">
    <property type="entry name" value="TPR-like"/>
    <property type="match status" value="1"/>
</dbReference>
<feature type="repeat" description="TPR" evidence="5">
    <location>
        <begin position="551"/>
        <end position="584"/>
    </location>
</feature>
<dbReference type="Gene3D" id="1.10.510.10">
    <property type="entry name" value="Transferase(Phosphotransferase) domain 1"/>
    <property type="match status" value="1"/>
</dbReference>
<organism evidence="8 9">
    <name type="scientific">Uabimicrobium amorphum</name>
    <dbReference type="NCBI Taxonomy" id="2596890"/>
    <lineage>
        <taxon>Bacteria</taxon>
        <taxon>Pseudomonadati</taxon>
        <taxon>Planctomycetota</taxon>
        <taxon>Candidatus Uabimicrobiia</taxon>
        <taxon>Candidatus Uabimicrobiales</taxon>
        <taxon>Candidatus Uabimicrobiaceae</taxon>
        <taxon>Candidatus Uabimicrobium</taxon>
    </lineage>
</organism>
<dbReference type="KEGG" id="uam:UABAM_00502"/>
<dbReference type="Pfam" id="PF00515">
    <property type="entry name" value="TPR_1"/>
    <property type="match status" value="4"/>
</dbReference>
<evidence type="ECO:0000256" key="6">
    <source>
        <dbReference type="PROSITE-ProRule" id="PRU10141"/>
    </source>
</evidence>
<dbReference type="SMART" id="SM00220">
    <property type="entry name" value="S_TKc"/>
    <property type="match status" value="1"/>
</dbReference>
<dbReference type="InterPro" id="IPR019734">
    <property type="entry name" value="TPR_rpt"/>
</dbReference>
<keyword evidence="8" id="KW-0808">Transferase</keyword>